<proteinExistence type="predicted"/>
<dbReference type="Proteomes" id="UP001341281">
    <property type="component" value="Chromosome 03"/>
</dbReference>
<gene>
    <name evidence="1" type="ORF">U9M48_014079</name>
</gene>
<evidence type="ECO:0008006" key="3">
    <source>
        <dbReference type="Google" id="ProtNLM"/>
    </source>
</evidence>
<organism evidence="1 2">
    <name type="scientific">Paspalum notatum var. saurae</name>
    <dbReference type="NCBI Taxonomy" id="547442"/>
    <lineage>
        <taxon>Eukaryota</taxon>
        <taxon>Viridiplantae</taxon>
        <taxon>Streptophyta</taxon>
        <taxon>Embryophyta</taxon>
        <taxon>Tracheophyta</taxon>
        <taxon>Spermatophyta</taxon>
        <taxon>Magnoliopsida</taxon>
        <taxon>Liliopsida</taxon>
        <taxon>Poales</taxon>
        <taxon>Poaceae</taxon>
        <taxon>PACMAD clade</taxon>
        <taxon>Panicoideae</taxon>
        <taxon>Andropogonodae</taxon>
        <taxon>Paspaleae</taxon>
        <taxon>Paspalinae</taxon>
        <taxon>Paspalum</taxon>
    </lineage>
</organism>
<dbReference type="Pfam" id="PF02992">
    <property type="entry name" value="Transposase_21"/>
    <property type="match status" value="1"/>
</dbReference>
<keyword evidence="2" id="KW-1185">Reference proteome</keyword>
<sequence length="526" mass="60252">MQLIGDVLPQPHKLPNDMYQCKRLTKALGMGYEKIDMCPDGCMLFCDDHVYKKKCLKCGKGRYVKVVNEDGDHVTTHVAQKQLRSFPMAPRFKRLFLSMKTCESMRWSKEGVRDNPGFIRHPADSDAWKALDEFKRLFLSMKTCESMRWSKEGVRDNPGFIGHPADSDARNICFGLATDGFTPFGQSAASYSCWPVFVIPYNLPPHMCMKYEFMFFCLIILDPEYPGPKINVMLQPLIKELKQLWYGVEAYDISLKAAYLWSVHDFMAYGIFAGWSVHGTLTCPICGVDTRCFCLEFGGKICYFDCHRCWLPSNHIFRGEKDSFRKDTICYEGPPKRLSAKEILDQLASLKLNEEKTAYEGFGKEHNWTHISGIWDLPHAKALKLPHNIDVMHQERNVAESIISTCMDFSDKTKDNVKARKDLAKICKRPTLELTASGGKLRAPEERSVEMDEKLKFLDGYAAGLKRAVNLKTGKLNGLKAHDYHIIIERLMHVMFRGYLPDGVWSVLAELTISIDSFVLKRSRKR</sequence>
<accession>A0AAQ3T0I8</accession>
<dbReference type="PANTHER" id="PTHR10775:SF185">
    <property type="entry name" value="OS08G0208400 PROTEIN"/>
    <property type="match status" value="1"/>
</dbReference>
<dbReference type="PANTHER" id="PTHR10775">
    <property type="entry name" value="OS08G0208400 PROTEIN"/>
    <property type="match status" value="1"/>
</dbReference>
<dbReference type="AlphaFoldDB" id="A0AAQ3T0I8"/>
<reference evidence="1 2" key="1">
    <citation type="submission" date="2024-02" db="EMBL/GenBank/DDBJ databases">
        <title>High-quality chromosome-scale genome assembly of Pensacola bahiagrass (Paspalum notatum Flugge var. saurae).</title>
        <authorList>
            <person name="Vega J.M."/>
            <person name="Podio M."/>
            <person name="Orjuela J."/>
            <person name="Siena L.A."/>
            <person name="Pessino S.C."/>
            <person name="Combes M.C."/>
            <person name="Mariac C."/>
            <person name="Albertini E."/>
            <person name="Pupilli F."/>
            <person name="Ortiz J.P.A."/>
            <person name="Leblanc O."/>
        </authorList>
    </citation>
    <scope>NUCLEOTIDE SEQUENCE [LARGE SCALE GENOMIC DNA]</scope>
    <source>
        <strain evidence="1">R1</strain>
        <tissue evidence="1">Leaf</tissue>
    </source>
</reference>
<dbReference type="EMBL" id="CP144747">
    <property type="protein sequence ID" value="WVZ64583.1"/>
    <property type="molecule type" value="Genomic_DNA"/>
</dbReference>
<name>A0AAQ3T0I8_PASNO</name>
<protein>
    <recommendedName>
        <fullName evidence="3">Transposase</fullName>
    </recommendedName>
</protein>
<dbReference type="InterPro" id="IPR004242">
    <property type="entry name" value="Transposase_21"/>
</dbReference>
<evidence type="ECO:0000313" key="1">
    <source>
        <dbReference type="EMBL" id="WVZ64583.1"/>
    </source>
</evidence>
<evidence type="ECO:0000313" key="2">
    <source>
        <dbReference type="Proteomes" id="UP001341281"/>
    </source>
</evidence>